<protein>
    <recommendedName>
        <fullName evidence="4">7.8 kDa secreted protein</fullName>
    </recommendedName>
</protein>
<evidence type="ECO:0000313" key="2">
    <source>
        <dbReference type="EMBL" id="KAL1383953.1"/>
    </source>
</evidence>
<evidence type="ECO:0008006" key="4">
    <source>
        <dbReference type="Google" id="ProtNLM"/>
    </source>
</evidence>
<keyword evidence="1" id="KW-0732">Signal</keyword>
<reference evidence="2 3" key="1">
    <citation type="submission" date="2024-05" db="EMBL/GenBank/DDBJ databases">
        <title>Culex pipiens pipiens assembly and annotation.</title>
        <authorList>
            <person name="Alout H."/>
            <person name="Durand T."/>
        </authorList>
    </citation>
    <scope>NUCLEOTIDE SEQUENCE [LARGE SCALE GENOMIC DNA]</scope>
    <source>
        <strain evidence="2">HA-2024</strain>
        <tissue evidence="2">Whole body</tissue>
    </source>
</reference>
<dbReference type="Proteomes" id="UP001562425">
    <property type="component" value="Unassembled WGS sequence"/>
</dbReference>
<accession>A0ABD1CZN9</accession>
<organism evidence="2 3">
    <name type="scientific">Culex pipiens pipiens</name>
    <name type="common">Northern house mosquito</name>
    <dbReference type="NCBI Taxonomy" id="38569"/>
    <lineage>
        <taxon>Eukaryota</taxon>
        <taxon>Metazoa</taxon>
        <taxon>Ecdysozoa</taxon>
        <taxon>Arthropoda</taxon>
        <taxon>Hexapoda</taxon>
        <taxon>Insecta</taxon>
        <taxon>Pterygota</taxon>
        <taxon>Neoptera</taxon>
        <taxon>Endopterygota</taxon>
        <taxon>Diptera</taxon>
        <taxon>Nematocera</taxon>
        <taxon>Culicoidea</taxon>
        <taxon>Culicidae</taxon>
        <taxon>Culicinae</taxon>
        <taxon>Culicini</taxon>
        <taxon>Culex</taxon>
        <taxon>Culex</taxon>
    </lineage>
</organism>
<dbReference type="EMBL" id="JBEHCU010008390">
    <property type="protein sequence ID" value="KAL1383953.1"/>
    <property type="molecule type" value="Genomic_DNA"/>
</dbReference>
<feature type="chain" id="PRO_5044821758" description="7.8 kDa secreted protein" evidence="1">
    <location>
        <begin position="22"/>
        <end position="118"/>
    </location>
</feature>
<gene>
    <name evidence="2" type="ORF">pipiens_013099</name>
</gene>
<sequence>MMPSTTVLILLLTLFTPKSSGERGGCEFLQCESKTVMGERHCARFDNNDGYCTCVLQNGQKVHQFVPCEMLKIFDLKQGKCVEHTRKGDQSCGMSGTAKKKLGIGEKFDAKLEQIFKG</sequence>
<dbReference type="AlphaFoldDB" id="A0ABD1CZN9"/>
<name>A0ABD1CZN9_CULPP</name>
<evidence type="ECO:0000313" key="3">
    <source>
        <dbReference type="Proteomes" id="UP001562425"/>
    </source>
</evidence>
<comment type="caution">
    <text evidence="2">The sequence shown here is derived from an EMBL/GenBank/DDBJ whole genome shotgun (WGS) entry which is preliminary data.</text>
</comment>
<feature type="signal peptide" evidence="1">
    <location>
        <begin position="1"/>
        <end position="21"/>
    </location>
</feature>
<proteinExistence type="predicted"/>
<keyword evidence="3" id="KW-1185">Reference proteome</keyword>
<evidence type="ECO:0000256" key="1">
    <source>
        <dbReference type="SAM" id="SignalP"/>
    </source>
</evidence>